<dbReference type="InterPro" id="IPR028979">
    <property type="entry name" value="Ser_kin/Pase_Hpr-like_N_sf"/>
</dbReference>
<dbReference type="EMBL" id="JBBPCC010000009">
    <property type="protein sequence ID" value="MEK8129297.1"/>
    <property type="molecule type" value="Genomic_DNA"/>
</dbReference>
<dbReference type="Pfam" id="PF07085">
    <property type="entry name" value="DRTGG"/>
    <property type="match status" value="1"/>
</dbReference>
<feature type="domain" description="CBS" evidence="6">
    <location>
        <begin position="189"/>
        <end position="246"/>
    </location>
</feature>
<dbReference type="InterPro" id="IPR010766">
    <property type="entry name" value="DRTGG"/>
</dbReference>
<dbReference type="InterPro" id="IPR051257">
    <property type="entry name" value="Diverse_CBS-Domain"/>
</dbReference>
<dbReference type="InterPro" id="IPR036388">
    <property type="entry name" value="WH-like_DNA-bd_sf"/>
</dbReference>
<dbReference type="Gene3D" id="3.10.129.10">
    <property type="entry name" value="Hotdog Thioesterase"/>
    <property type="match status" value="1"/>
</dbReference>
<evidence type="ECO:0000313" key="8">
    <source>
        <dbReference type="Proteomes" id="UP001469365"/>
    </source>
</evidence>
<dbReference type="Proteomes" id="UP001469365">
    <property type="component" value="Unassembled WGS sequence"/>
</dbReference>
<dbReference type="SUPFAM" id="SSF75138">
    <property type="entry name" value="HprK N-terminal domain-like"/>
    <property type="match status" value="1"/>
</dbReference>
<accession>A0ABU9DM61</accession>
<dbReference type="InterPro" id="IPR000644">
    <property type="entry name" value="CBS_dom"/>
</dbReference>
<comment type="caution">
    <text evidence="7">The sequence shown here is derived from an EMBL/GenBank/DDBJ whole genome shotgun (WGS) entry which is preliminary data.</text>
</comment>
<keyword evidence="4" id="KW-0804">Transcription</keyword>
<dbReference type="PANTHER" id="PTHR43080">
    <property type="entry name" value="CBS DOMAIN-CONTAINING PROTEIN CBSX3, MITOCHONDRIAL"/>
    <property type="match status" value="1"/>
</dbReference>
<protein>
    <submittedName>
        <fullName evidence="7">DRTGG domain-containing protein</fullName>
    </submittedName>
</protein>
<dbReference type="SUPFAM" id="SSF46785">
    <property type="entry name" value="Winged helix' DNA-binding domain"/>
    <property type="match status" value="1"/>
</dbReference>
<dbReference type="Gene3D" id="3.10.580.10">
    <property type="entry name" value="CBS-domain"/>
    <property type="match status" value="1"/>
</dbReference>
<feature type="domain" description="CBS" evidence="6">
    <location>
        <begin position="248"/>
        <end position="310"/>
    </location>
</feature>
<dbReference type="Gene3D" id="1.10.10.10">
    <property type="entry name" value="Winged helix-like DNA-binding domain superfamily/Winged helix DNA-binding domain"/>
    <property type="match status" value="1"/>
</dbReference>
<reference evidence="7 8" key="1">
    <citation type="submission" date="2024-04" db="EMBL/GenBank/DDBJ databases">
        <title>draft genome sequnece of Paenibacillus filicis.</title>
        <authorList>
            <person name="Kim D.-U."/>
        </authorList>
    </citation>
    <scope>NUCLEOTIDE SEQUENCE [LARGE SCALE GENOMIC DNA]</scope>
    <source>
        <strain evidence="7 8">KACC14197</strain>
    </source>
</reference>
<dbReference type="RefSeq" id="WP_341416521.1">
    <property type="nucleotide sequence ID" value="NZ_JBBPCC010000009.1"/>
</dbReference>
<dbReference type="SUPFAM" id="SSF54637">
    <property type="entry name" value="Thioesterase/thiol ester dehydrase-isomerase"/>
    <property type="match status" value="1"/>
</dbReference>
<name>A0ABU9DM61_9BACL</name>
<keyword evidence="3" id="KW-0238">DNA-binding</keyword>
<keyword evidence="1" id="KW-0805">Transcription regulation</keyword>
<evidence type="ECO:0000256" key="5">
    <source>
        <dbReference type="PROSITE-ProRule" id="PRU00703"/>
    </source>
</evidence>
<evidence type="ECO:0000256" key="2">
    <source>
        <dbReference type="ARBA" id="ARBA00023122"/>
    </source>
</evidence>
<evidence type="ECO:0000256" key="4">
    <source>
        <dbReference type="ARBA" id="ARBA00023163"/>
    </source>
</evidence>
<evidence type="ECO:0000256" key="3">
    <source>
        <dbReference type="ARBA" id="ARBA00023125"/>
    </source>
</evidence>
<keyword evidence="8" id="KW-1185">Reference proteome</keyword>
<dbReference type="Gene3D" id="3.40.1390.20">
    <property type="entry name" value="HprK N-terminal domain-like"/>
    <property type="match status" value="1"/>
</dbReference>
<sequence length="428" mass="47786">MRYIENLSVGARISVRKIAQTLEVSEGTAYRAIKEAEAEGLVSTKERTGTVRVESRERHQFDRLTFDEVVHIVDGVTLGGAAGLHKTLNKFVIGAMQLEAMMRYVEPGNLLIVGNRSQAHLYALEQGAGVLITGGFQASPEARELADRLELPMIGSSYDTFTVATLINRAIHDRLIKKKIILVQDIIRTDTDVHYLKGTDTVQEMQELVARTGHTRYPVVDDYHRPIGILTTKDVLGAQPADPVESHMKRNPLTVHVQTSVASASHLMVWESIQLLPVVSDHKKMLGVISRSDVLKAMQFIQTQPQYGESFEDLIWAGFEKVRDKNGKVLFRGTITAQMTNHVGMASESVLTTLMNQAALRMVKEHRRGDLILDSSSNYFLMPIPLDSVVEVRPVIIELSRRFGKIEVELELGGVRMAKSMFTARLMD</sequence>
<dbReference type="PROSITE" id="PS51371">
    <property type="entry name" value="CBS"/>
    <property type="match status" value="2"/>
</dbReference>
<dbReference type="CDD" id="cd04596">
    <property type="entry name" value="CBS_pair_DRTGG_assoc"/>
    <property type="match status" value="1"/>
</dbReference>
<evidence type="ECO:0000259" key="6">
    <source>
        <dbReference type="PROSITE" id="PS51371"/>
    </source>
</evidence>
<dbReference type="Pfam" id="PF00392">
    <property type="entry name" value="GntR"/>
    <property type="match status" value="1"/>
</dbReference>
<evidence type="ECO:0000256" key="1">
    <source>
        <dbReference type="ARBA" id="ARBA00023015"/>
    </source>
</evidence>
<evidence type="ECO:0000313" key="7">
    <source>
        <dbReference type="EMBL" id="MEK8129297.1"/>
    </source>
</evidence>
<dbReference type="InterPro" id="IPR046342">
    <property type="entry name" value="CBS_dom_sf"/>
</dbReference>
<dbReference type="InterPro" id="IPR000524">
    <property type="entry name" value="Tscrpt_reg_HTH_GntR"/>
</dbReference>
<dbReference type="InterPro" id="IPR036390">
    <property type="entry name" value="WH_DNA-bd_sf"/>
</dbReference>
<proteinExistence type="predicted"/>
<organism evidence="7 8">
    <name type="scientific">Paenibacillus filicis</name>
    <dbReference type="NCBI Taxonomy" id="669464"/>
    <lineage>
        <taxon>Bacteria</taxon>
        <taxon>Bacillati</taxon>
        <taxon>Bacillota</taxon>
        <taxon>Bacilli</taxon>
        <taxon>Bacillales</taxon>
        <taxon>Paenibacillaceae</taxon>
        <taxon>Paenibacillus</taxon>
    </lineage>
</organism>
<dbReference type="Pfam" id="PF00571">
    <property type="entry name" value="CBS"/>
    <property type="match status" value="2"/>
</dbReference>
<dbReference type="SUPFAM" id="SSF54631">
    <property type="entry name" value="CBS-domain pair"/>
    <property type="match status" value="1"/>
</dbReference>
<keyword evidence="2 5" id="KW-0129">CBS domain</keyword>
<dbReference type="InterPro" id="IPR029069">
    <property type="entry name" value="HotDog_dom_sf"/>
</dbReference>
<gene>
    <name evidence="7" type="ORF">WMW72_15430</name>
</gene>
<dbReference type="SMART" id="SM00116">
    <property type="entry name" value="CBS"/>
    <property type="match status" value="2"/>
</dbReference>
<dbReference type="PANTHER" id="PTHR43080:SF2">
    <property type="entry name" value="CBS DOMAIN-CONTAINING PROTEIN"/>
    <property type="match status" value="1"/>
</dbReference>